<keyword evidence="2" id="KW-1185">Reference proteome</keyword>
<name>A0ABS1M586_9NOCA</name>
<protein>
    <submittedName>
        <fullName evidence="1">DUF1801 domain-containing protein</fullName>
    </submittedName>
</protein>
<proteinExistence type="predicted"/>
<reference evidence="1 2" key="1">
    <citation type="submission" date="2021-01" db="EMBL/GenBank/DDBJ databases">
        <title>WGS of actinomycetes isolated from Thailand.</title>
        <authorList>
            <person name="Thawai C."/>
        </authorList>
    </citation>
    <scope>NUCLEOTIDE SEQUENCE [LARGE SCALE GENOMIC DNA]</scope>
    <source>
        <strain evidence="1 2">LPG 2</strain>
    </source>
</reference>
<comment type="caution">
    <text evidence="1">The sequence shown here is derived from an EMBL/GenBank/DDBJ whole genome shotgun (WGS) entry which is preliminary data.</text>
</comment>
<accession>A0ABS1M586</accession>
<dbReference type="Gene3D" id="3.90.1150.200">
    <property type="match status" value="1"/>
</dbReference>
<sequence length="149" mass="15903">MTTTATTKTTVGFSAEERAAMKAHAQELKVAARRGKATKADGEADILAKIAEMSPSDAAMAERIHAIVKANAPELTPKLWYGMPSYAKNGKVVCFFQSAEKFKARYATLGFNDSATLDDGPIWPTAFALTTLTPAAESHLGDLIRRAAA</sequence>
<gene>
    <name evidence="1" type="ORF">JK358_13145</name>
</gene>
<evidence type="ECO:0000313" key="1">
    <source>
        <dbReference type="EMBL" id="MBL1075340.1"/>
    </source>
</evidence>
<organism evidence="1 2">
    <name type="scientific">Nocardia acididurans</name>
    <dbReference type="NCBI Taxonomy" id="2802282"/>
    <lineage>
        <taxon>Bacteria</taxon>
        <taxon>Bacillati</taxon>
        <taxon>Actinomycetota</taxon>
        <taxon>Actinomycetes</taxon>
        <taxon>Mycobacteriales</taxon>
        <taxon>Nocardiaceae</taxon>
        <taxon>Nocardia</taxon>
    </lineage>
</organism>
<dbReference type="SUPFAM" id="SSF159888">
    <property type="entry name" value="YdhG-like"/>
    <property type="match status" value="1"/>
</dbReference>
<dbReference type="EMBL" id="JAERRJ010000004">
    <property type="protein sequence ID" value="MBL1075340.1"/>
    <property type="molecule type" value="Genomic_DNA"/>
</dbReference>
<evidence type="ECO:0000313" key="2">
    <source>
        <dbReference type="Proteomes" id="UP000602198"/>
    </source>
</evidence>
<dbReference type="RefSeq" id="WP_201947205.1">
    <property type="nucleotide sequence ID" value="NZ_JAERRJ010000004.1"/>
</dbReference>
<dbReference type="Proteomes" id="UP000602198">
    <property type="component" value="Unassembled WGS sequence"/>
</dbReference>